<accession>A0A1Y1IQF5</accession>
<dbReference type="Pfam" id="PF00145">
    <property type="entry name" value="DNA_methylase"/>
    <property type="match status" value="1"/>
</dbReference>
<feature type="domain" description="Fe2OG dioxygenase" evidence="4">
    <location>
        <begin position="254"/>
        <end position="391"/>
    </location>
</feature>
<dbReference type="Gene3D" id="2.60.120.590">
    <property type="entry name" value="Alpha-ketoglutarate-dependent dioxygenase AlkB-like"/>
    <property type="match status" value="1"/>
</dbReference>
<dbReference type="InterPro" id="IPR032854">
    <property type="entry name" value="ALKBH3"/>
</dbReference>
<dbReference type="Gene3D" id="3.40.50.150">
    <property type="entry name" value="Vaccinia Virus protein VP39"/>
    <property type="match status" value="1"/>
</dbReference>
<dbReference type="InterPro" id="IPR029063">
    <property type="entry name" value="SAM-dependent_MTases_sf"/>
</dbReference>
<evidence type="ECO:0000259" key="4">
    <source>
        <dbReference type="PROSITE" id="PS51471"/>
    </source>
</evidence>
<dbReference type="AlphaFoldDB" id="A0A1Y1IQF5"/>
<proteinExistence type="inferred from homology"/>
<dbReference type="InterPro" id="IPR037151">
    <property type="entry name" value="AlkB-like_sf"/>
</dbReference>
<reference evidence="5 6" key="1">
    <citation type="journal article" date="2014" name="Nat. Commun.">
        <title>Klebsormidium flaccidum genome reveals primary factors for plant terrestrial adaptation.</title>
        <authorList>
            <person name="Hori K."/>
            <person name="Maruyama F."/>
            <person name="Fujisawa T."/>
            <person name="Togashi T."/>
            <person name="Yamamoto N."/>
            <person name="Seo M."/>
            <person name="Sato S."/>
            <person name="Yamada T."/>
            <person name="Mori H."/>
            <person name="Tajima N."/>
            <person name="Moriyama T."/>
            <person name="Ikeuchi M."/>
            <person name="Watanabe M."/>
            <person name="Wada H."/>
            <person name="Kobayashi K."/>
            <person name="Saito M."/>
            <person name="Masuda T."/>
            <person name="Sasaki-Sekimoto Y."/>
            <person name="Mashiguchi K."/>
            <person name="Awai K."/>
            <person name="Shimojima M."/>
            <person name="Masuda S."/>
            <person name="Iwai M."/>
            <person name="Nobusawa T."/>
            <person name="Narise T."/>
            <person name="Kondo S."/>
            <person name="Saito H."/>
            <person name="Sato R."/>
            <person name="Murakawa M."/>
            <person name="Ihara Y."/>
            <person name="Oshima-Yamada Y."/>
            <person name="Ohtaka K."/>
            <person name="Satoh M."/>
            <person name="Sonobe K."/>
            <person name="Ishii M."/>
            <person name="Ohtani R."/>
            <person name="Kanamori-Sato M."/>
            <person name="Honoki R."/>
            <person name="Miyazaki D."/>
            <person name="Mochizuki H."/>
            <person name="Umetsu J."/>
            <person name="Higashi K."/>
            <person name="Shibata D."/>
            <person name="Kamiya Y."/>
            <person name="Sato N."/>
            <person name="Nakamura Y."/>
            <person name="Tabata S."/>
            <person name="Ida S."/>
            <person name="Kurokawa K."/>
            <person name="Ohta H."/>
        </authorList>
    </citation>
    <scope>NUCLEOTIDE SEQUENCE [LARGE SCALE GENOMIC DNA]</scope>
    <source>
        <strain evidence="5 6">NIES-2285</strain>
    </source>
</reference>
<dbReference type="EMBL" id="DF238272">
    <property type="protein sequence ID" value="GAQ93145.1"/>
    <property type="molecule type" value="Genomic_DNA"/>
</dbReference>
<evidence type="ECO:0000256" key="1">
    <source>
        <dbReference type="ARBA" id="ARBA00007879"/>
    </source>
</evidence>
<keyword evidence="6" id="KW-1185">Reference proteome</keyword>
<keyword evidence="3" id="KW-0808">Transferase</keyword>
<evidence type="ECO:0000313" key="6">
    <source>
        <dbReference type="Proteomes" id="UP000054558"/>
    </source>
</evidence>
<dbReference type="Proteomes" id="UP000054558">
    <property type="component" value="Unassembled WGS sequence"/>
</dbReference>
<dbReference type="PANTHER" id="PTHR31212">
    <property type="entry name" value="ALPHA-KETOGLUTARATE-DEPENDENT DIOXYGENASE ALKB HOMOLOG 3"/>
    <property type="match status" value="1"/>
</dbReference>
<dbReference type="InterPro" id="IPR005123">
    <property type="entry name" value="Oxoglu/Fe-dep_dioxygenase_dom"/>
</dbReference>
<comment type="similarity">
    <text evidence="1">Belongs to the alkB family.</text>
</comment>
<evidence type="ECO:0000313" key="5">
    <source>
        <dbReference type="EMBL" id="GAQ93145.1"/>
    </source>
</evidence>
<dbReference type="GO" id="GO:0032259">
    <property type="term" value="P:methylation"/>
    <property type="evidence" value="ECO:0007669"/>
    <property type="project" value="UniProtKB-KW"/>
</dbReference>
<dbReference type="GO" id="GO:0008168">
    <property type="term" value="F:methyltransferase activity"/>
    <property type="evidence" value="ECO:0007669"/>
    <property type="project" value="UniProtKB-KW"/>
</dbReference>
<dbReference type="STRING" id="105231.A0A1Y1IQF5"/>
<dbReference type="OrthoDB" id="62853at2759"/>
<protein>
    <submittedName>
        <fullName evidence="5">Oxidoreductase</fullName>
    </submittedName>
</protein>
<sequence length="426" mass="47793">MARDPSPQGQSLRAVDLFTGIGGVCMGLKGLVHPILHCEIFEPCQAVLRARMKDGTIPECPIVGDVHELSFSESGQSEKDNVQIMLSSWPCTGLSSLGKRLGFQDEKSKLFFQVMRLIDETHTPAVFFENVPNVLTLVMNDVVRELTELRGFTVPRSAPARKKTTRRLVDLGRESWVLHDALPDTLTWDYDALWNTHPPEFGKLVMFDRVVSTPRWQQAYMRPYYFTGTLHEAPPLPPCFQSFLDWANGTEHGPYNSALVNWYKDGTHYIGPHRDSDRQLVGGSTIMSITLGATRTFRIRDYSTKDVVQDLELVDGSFVVMGVVVTASCLTLYNMCLNPQSLISPLQQLLGYPVTDDMAHTLMNVAVTSVGAYHAYDGARVVKTLTGDLSERREVLRRLDALRASNTKKKAYEKLLARRKNRGLEA</sequence>
<dbReference type="Pfam" id="PF13532">
    <property type="entry name" value="2OG-FeII_Oxy_2"/>
    <property type="match status" value="1"/>
</dbReference>
<dbReference type="InterPro" id="IPR027450">
    <property type="entry name" value="AlkB-like"/>
</dbReference>
<keyword evidence="2" id="KW-0489">Methyltransferase</keyword>
<dbReference type="PROSITE" id="PS51471">
    <property type="entry name" value="FE2OG_OXY"/>
    <property type="match status" value="1"/>
</dbReference>
<dbReference type="InterPro" id="IPR001525">
    <property type="entry name" value="C5_MeTfrase"/>
</dbReference>
<evidence type="ECO:0000256" key="3">
    <source>
        <dbReference type="ARBA" id="ARBA00022679"/>
    </source>
</evidence>
<dbReference type="GO" id="GO:0051213">
    <property type="term" value="F:dioxygenase activity"/>
    <property type="evidence" value="ECO:0007669"/>
    <property type="project" value="InterPro"/>
</dbReference>
<name>A0A1Y1IQF5_KLENI</name>
<dbReference type="GO" id="GO:0006307">
    <property type="term" value="P:DNA alkylation repair"/>
    <property type="evidence" value="ECO:0007669"/>
    <property type="project" value="InterPro"/>
</dbReference>
<dbReference type="SUPFAM" id="SSF51197">
    <property type="entry name" value="Clavaminate synthase-like"/>
    <property type="match status" value="1"/>
</dbReference>
<organism evidence="5 6">
    <name type="scientific">Klebsormidium nitens</name>
    <name type="common">Green alga</name>
    <name type="synonym">Ulothrix nitens</name>
    <dbReference type="NCBI Taxonomy" id="105231"/>
    <lineage>
        <taxon>Eukaryota</taxon>
        <taxon>Viridiplantae</taxon>
        <taxon>Streptophyta</taxon>
        <taxon>Klebsormidiophyceae</taxon>
        <taxon>Klebsormidiales</taxon>
        <taxon>Klebsormidiaceae</taxon>
        <taxon>Klebsormidium</taxon>
    </lineage>
</organism>
<gene>
    <name evidence="5" type="ORF">KFL_013230010</name>
</gene>
<dbReference type="SUPFAM" id="SSF53335">
    <property type="entry name" value="S-adenosyl-L-methionine-dependent methyltransferases"/>
    <property type="match status" value="1"/>
</dbReference>
<dbReference type="PANTHER" id="PTHR31212:SF4">
    <property type="entry name" value="ALPHA-KETOGLUTARATE-DEPENDENT DIOXYGENASE ALKB HOMOLOG 3"/>
    <property type="match status" value="1"/>
</dbReference>
<evidence type="ECO:0000256" key="2">
    <source>
        <dbReference type="ARBA" id="ARBA00022603"/>
    </source>
</evidence>